<comment type="similarity">
    <text evidence="1">Belongs to the eIF-2B alpha/beta/delta subunits family.</text>
</comment>
<dbReference type="InterPro" id="IPR000649">
    <property type="entry name" value="IF-2B-related"/>
</dbReference>
<dbReference type="InterPro" id="IPR042529">
    <property type="entry name" value="IF_2B-like_C"/>
</dbReference>
<keyword evidence="2" id="KW-0413">Isomerase</keyword>
<dbReference type="GO" id="GO:0019509">
    <property type="term" value="P:L-methionine salvage from methylthioadenosine"/>
    <property type="evidence" value="ECO:0007669"/>
    <property type="project" value="TreeGrafter"/>
</dbReference>
<dbReference type="GO" id="GO:0046523">
    <property type="term" value="F:S-methyl-5-thioribose-1-phosphate isomerase activity"/>
    <property type="evidence" value="ECO:0007669"/>
    <property type="project" value="TreeGrafter"/>
</dbReference>
<protein>
    <submittedName>
        <fullName evidence="2">R15P Isomerase</fullName>
    </submittedName>
</protein>
<evidence type="ECO:0000313" key="2">
    <source>
        <dbReference type="EMBL" id="VDS11034.1"/>
    </source>
</evidence>
<reference evidence="2" key="1">
    <citation type="submission" date="2018-12" db="EMBL/GenBank/DDBJ databases">
        <authorList>
            <person name="Jaffe A."/>
        </authorList>
    </citation>
    <scope>NUCLEOTIDE SEQUENCE</scope>
</reference>
<dbReference type="Gene3D" id="1.20.120.420">
    <property type="entry name" value="translation initiation factor eif-2b, domain 1"/>
    <property type="match status" value="1"/>
</dbReference>
<dbReference type="Pfam" id="PF01008">
    <property type="entry name" value="IF-2B"/>
    <property type="match status" value="1"/>
</dbReference>
<name>A0A447IU39_9ARCH</name>
<dbReference type="Gene3D" id="3.40.50.10470">
    <property type="entry name" value="Translation initiation factor eif-2b, domain 2"/>
    <property type="match status" value="1"/>
</dbReference>
<dbReference type="PANTHER" id="PTHR43475:SF2">
    <property type="entry name" value="RIBOSE 1,5-BISPHOSPHATE ISOMERASE"/>
    <property type="match status" value="1"/>
</dbReference>
<dbReference type="SUPFAM" id="SSF100950">
    <property type="entry name" value="NagB/RpiA/CoA transferase-like"/>
    <property type="match status" value="1"/>
</dbReference>
<organism evidence="2">
    <name type="scientific">uncultured Candidatus Pacearchaeota archaeon</name>
    <dbReference type="NCBI Taxonomy" id="2109283"/>
    <lineage>
        <taxon>Archaea</taxon>
        <taxon>Candidatus Pacearchaeota</taxon>
        <taxon>environmental samples</taxon>
    </lineage>
</organism>
<dbReference type="PANTHER" id="PTHR43475">
    <property type="entry name" value="METHYLTHIORIBOSE-1-PHOSPHATE ISOMERASE"/>
    <property type="match status" value="1"/>
</dbReference>
<accession>A0A447IU39</accession>
<sequence length="302" mass="33884">MEFNATCKKIKDLKIQGATNVAVSAVEALSSLIEKSKAGTKAKLVSEIEAGKKKLFELRATEPMMRNFLNFVHARALVGKDVKEMKKEAKRAAKEALMMKEAAKQAIVKIGAGLIEEGSIVYTHCHASTVTGILKEAAKTKKFEVYNTETRPRFQGRITAEELAKAKIPVTHFVDSAVKFAMRKADIMMIGADAITPMGVYNKIGSGLFAELAKKYDVPVYVCSVSWKFDPESIFGHEEVIEERNPNEVWDRVPKSVRVRNYAFEKVIPENVSAIVSELGIYNNDTFIEETKKKYPWMFLRH</sequence>
<evidence type="ECO:0000256" key="1">
    <source>
        <dbReference type="RuleBase" id="RU003814"/>
    </source>
</evidence>
<dbReference type="AlphaFoldDB" id="A0A447IU39"/>
<dbReference type="InterPro" id="IPR027363">
    <property type="entry name" value="M1Pi_N"/>
</dbReference>
<dbReference type="InterPro" id="IPR037171">
    <property type="entry name" value="NagB/RpiA_transferase-like"/>
</dbReference>
<proteinExistence type="inferred from homology"/>
<dbReference type="EMBL" id="LR131646">
    <property type="protein sequence ID" value="VDS11034.1"/>
    <property type="molecule type" value="Genomic_DNA"/>
</dbReference>
<gene>
    <name evidence="2" type="primary">e2b2</name>
</gene>